<sequence>MKTVARYASLVTFSHTVFAMPFALIAYFYALWSTDTPFEWLLLVKVLLAMVFARNTAMGFNRYADRSIDAMNPRTAQRDIPAGRISARNALWFIIVNALLFAATAAWINFLAFCLSPLALTVLLGYSLTKRFTAWCHIVLGIALGIAPVGAYLAVTGQFAVLPILLTGLVITWVSGFDVIYALQDAEFDRQHALHSIPARFGIRGAIGISILLHLITVYAIALIGSYYGAGTFYWIGAAIFVALLIFQHTIVTPRHLDRIGPTFGLLNGITSVCFATCVIIDLYLRY</sequence>
<dbReference type="Gene3D" id="1.20.120.1780">
    <property type="entry name" value="UbiA prenyltransferase"/>
    <property type="match status" value="1"/>
</dbReference>
<keyword evidence="14" id="KW-1185">Reference proteome</keyword>
<dbReference type="EMBL" id="ADLD01000013">
    <property type="protein sequence ID" value="EHB91785.1"/>
    <property type="molecule type" value="Genomic_DNA"/>
</dbReference>
<dbReference type="InterPro" id="IPR044878">
    <property type="entry name" value="UbiA_sf"/>
</dbReference>
<evidence type="ECO:0000256" key="7">
    <source>
        <dbReference type="ARBA" id="ARBA00022688"/>
    </source>
</evidence>
<dbReference type="CDD" id="cd13959">
    <property type="entry name" value="PT_UbiA_COQ2"/>
    <property type="match status" value="1"/>
</dbReference>
<dbReference type="NCBIfam" id="TIGR01475">
    <property type="entry name" value="ubiA_other"/>
    <property type="match status" value="1"/>
</dbReference>
<evidence type="ECO:0000313" key="13">
    <source>
        <dbReference type="EMBL" id="EHB91785.1"/>
    </source>
</evidence>
<keyword evidence="10 12" id="KW-0472">Membrane</keyword>
<keyword evidence="6 13" id="KW-0808">Transferase</keyword>
<keyword evidence="4" id="KW-1003">Cell membrane</keyword>
<dbReference type="GO" id="GO:0008412">
    <property type="term" value="F:4-hydroxybenzoate polyprenyltransferase activity"/>
    <property type="evidence" value="ECO:0007669"/>
    <property type="project" value="UniProtKB-EC"/>
</dbReference>
<evidence type="ECO:0000256" key="5">
    <source>
        <dbReference type="ARBA" id="ARBA00022519"/>
    </source>
</evidence>
<feature type="transmembrane region" description="Helical" evidence="12">
    <location>
        <begin position="42"/>
        <end position="64"/>
    </location>
</feature>
<dbReference type="FunFam" id="1.20.120.1780:FF:000001">
    <property type="entry name" value="4-hydroxybenzoate octaprenyltransferase"/>
    <property type="match status" value="1"/>
</dbReference>
<comment type="subcellular location">
    <subcellularLocation>
        <location evidence="2">Membrane</location>
        <topology evidence="2">Multi-pass membrane protein</topology>
    </subcellularLocation>
</comment>
<dbReference type="FunFam" id="1.10.357.140:FF:000008">
    <property type="entry name" value="4-hydroxybenzoate octaprenyltransferase"/>
    <property type="match status" value="1"/>
</dbReference>
<evidence type="ECO:0000256" key="3">
    <source>
        <dbReference type="ARBA" id="ARBA00005985"/>
    </source>
</evidence>
<organism evidence="13 14">
    <name type="scientific">Alistipes indistinctus YIT 12060</name>
    <dbReference type="NCBI Taxonomy" id="742725"/>
    <lineage>
        <taxon>Bacteria</taxon>
        <taxon>Pseudomonadati</taxon>
        <taxon>Bacteroidota</taxon>
        <taxon>Bacteroidia</taxon>
        <taxon>Bacteroidales</taxon>
        <taxon>Rikenellaceae</taxon>
        <taxon>Alistipes</taxon>
    </lineage>
</organism>
<dbReference type="Pfam" id="PF01040">
    <property type="entry name" value="UbiA"/>
    <property type="match status" value="1"/>
</dbReference>
<dbReference type="EC" id="2.5.1.39" evidence="11"/>
<dbReference type="OrthoDB" id="9782418at2"/>
<dbReference type="InterPro" id="IPR006371">
    <property type="entry name" value="Polyprenyltransferase_UbiA-li"/>
</dbReference>
<comment type="caution">
    <text evidence="13">The sequence shown here is derived from an EMBL/GenBank/DDBJ whole genome shotgun (WGS) entry which is preliminary data.</text>
</comment>
<keyword evidence="9 12" id="KW-1133">Transmembrane helix</keyword>
<evidence type="ECO:0000313" key="14">
    <source>
        <dbReference type="Proteomes" id="UP000006008"/>
    </source>
</evidence>
<dbReference type="GO" id="GO:0006744">
    <property type="term" value="P:ubiquinone biosynthetic process"/>
    <property type="evidence" value="ECO:0007669"/>
    <property type="project" value="UniProtKB-KW"/>
</dbReference>
<dbReference type="PANTHER" id="PTHR11048:SF28">
    <property type="entry name" value="4-HYDROXYBENZOATE POLYPRENYLTRANSFERASE, MITOCHONDRIAL"/>
    <property type="match status" value="1"/>
</dbReference>
<feature type="transmembrane region" description="Helical" evidence="12">
    <location>
        <begin position="203"/>
        <end position="227"/>
    </location>
</feature>
<proteinExistence type="inferred from homology"/>
<evidence type="ECO:0000256" key="6">
    <source>
        <dbReference type="ARBA" id="ARBA00022679"/>
    </source>
</evidence>
<dbReference type="InterPro" id="IPR039653">
    <property type="entry name" value="Prenyltransferase"/>
</dbReference>
<feature type="transmembrane region" description="Helical" evidence="12">
    <location>
        <begin position="233"/>
        <end position="252"/>
    </location>
</feature>
<keyword evidence="8 12" id="KW-0812">Transmembrane</keyword>
<evidence type="ECO:0000256" key="1">
    <source>
        <dbReference type="ARBA" id="ARBA00001946"/>
    </source>
</evidence>
<comment type="similarity">
    <text evidence="3">Belongs to the UbiA prenyltransferase family.</text>
</comment>
<evidence type="ECO:0000256" key="10">
    <source>
        <dbReference type="ARBA" id="ARBA00023136"/>
    </source>
</evidence>
<evidence type="ECO:0000256" key="9">
    <source>
        <dbReference type="ARBA" id="ARBA00022989"/>
    </source>
</evidence>
<dbReference type="GO" id="GO:0005886">
    <property type="term" value="C:plasma membrane"/>
    <property type="evidence" value="ECO:0007669"/>
    <property type="project" value="TreeGrafter"/>
</dbReference>
<comment type="cofactor">
    <cofactor evidence="1">
        <name>Mg(2+)</name>
        <dbReference type="ChEBI" id="CHEBI:18420"/>
    </cofactor>
</comment>
<evidence type="ECO:0000256" key="11">
    <source>
        <dbReference type="ARBA" id="ARBA00034524"/>
    </source>
</evidence>
<name>G5HB19_9BACT</name>
<evidence type="ECO:0000256" key="4">
    <source>
        <dbReference type="ARBA" id="ARBA00022475"/>
    </source>
</evidence>
<dbReference type="PANTHER" id="PTHR11048">
    <property type="entry name" value="PRENYLTRANSFERASES"/>
    <property type="match status" value="1"/>
</dbReference>
<dbReference type="HOGENOM" id="CLU_034879_5_1_10"/>
<keyword evidence="5" id="KW-0997">Cell inner membrane</keyword>
<feature type="transmembrane region" description="Helical" evidence="12">
    <location>
        <begin position="161"/>
        <end position="183"/>
    </location>
</feature>
<dbReference type="STRING" id="742725.HMPREF9450_01834"/>
<feature type="transmembrane region" description="Helical" evidence="12">
    <location>
        <begin position="85"/>
        <end position="104"/>
    </location>
</feature>
<feature type="transmembrane region" description="Helical" evidence="12">
    <location>
        <begin position="264"/>
        <end position="285"/>
    </location>
</feature>
<evidence type="ECO:0000256" key="2">
    <source>
        <dbReference type="ARBA" id="ARBA00004141"/>
    </source>
</evidence>
<reference evidence="13 14" key="1">
    <citation type="submission" date="2011-08" db="EMBL/GenBank/DDBJ databases">
        <title>The Genome Sequence of Alistipes indistinctus YIT 12060.</title>
        <authorList>
            <consortium name="The Broad Institute Genome Sequencing Platform"/>
            <person name="Earl A."/>
            <person name="Ward D."/>
            <person name="Feldgarden M."/>
            <person name="Gevers D."/>
            <person name="Morotomi M."/>
            <person name="Young S.K."/>
            <person name="Zeng Q."/>
            <person name="Gargeya S."/>
            <person name="Fitzgerald M."/>
            <person name="Haas B."/>
            <person name="Abouelleil A."/>
            <person name="Alvarado L."/>
            <person name="Arachchi H.M."/>
            <person name="Berlin A."/>
            <person name="Brown A."/>
            <person name="Chapman S.B."/>
            <person name="Chen Z."/>
            <person name="Dunbar C."/>
            <person name="Freedman E."/>
            <person name="Gearin G."/>
            <person name="Gellesch M."/>
            <person name="Goldberg J."/>
            <person name="Griggs A."/>
            <person name="Gujja S."/>
            <person name="Heiman D."/>
            <person name="Howarth C."/>
            <person name="Larson L."/>
            <person name="Lui A."/>
            <person name="MacDonald P.J.P."/>
            <person name="Montmayeur A."/>
            <person name="Murphy C."/>
            <person name="Neiman D."/>
            <person name="Pearson M."/>
            <person name="Priest M."/>
            <person name="Roberts A."/>
            <person name="Saif S."/>
            <person name="Shea T."/>
            <person name="Shenoy N."/>
            <person name="Sisk P."/>
            <person name="Stolte C."/>
            <person name="Sykes S."/>
            <person name="Wortman J."/>
            <person name="Nusbaum C."/>
            <person name="Birren B."/>
        </authorList>
    </citation>
    <scope>NUCLEOTIDE SEQUENCE [LARGE SCALE GENOMIC DNA]</scope>
    <source>
        <strain evidence="13 14">YIT 12060</strain>
    </source>
</reference>
<dbReference type="Proteomes" id="UP000006008">
    <property type="component" value="Unassembled WGS sequence"/>
</dbReference>
<feature type="transmembrane region" description="Helical" evidence="12">
    <location>
        <begin position="135"/>
        <end position="155"/>
    </location>
</feature>
<keyword evidence="7" id="KW-0831">Ubiquinone biosynthesis</keyword>
<evidence type="ECO:0000256" key="8">
    <source>
        <dbReference type="ARBA" id="ARBA00022692"/>
    </source>
</evidence>
<dbReference type="Gene3D" id="1.10.357.140">
    <property type="entry name" value="UbiA prenyltransferase"/>
    <property type="match status" value="1"/>
</dbReference>
<feature type="transmembrane region" description="Helical" evidence="12">
    <location>
        <begin position="7"/>
        <end position="30"/>
    </location>
</feature>
<dbReference type="GeneID" id="92815140"/>
<evidence type="ECO:0000256" key="12">
    <source>
        <dbReference type="SAM" id="Phobius"/>
    </source>
</evidence>
<gene>
    <name evidence="13" type="ORF">HMPREF9450_01834</name>
</gene>
<dbReference type="eggNOG" id="COG0382">
    <property type="taxonomic scope" value="Bacteria"/>
</dbReference>
<protein>
    <recommendedName>
        <fullName evidence="11">4-hydroxybenzoate polyprenyltransferase</fullName>
        <ecNumber evidence="11">2.5.1.39</ecNumber>
    </recommendedName>
</protein>
<accession>G5HB19</accession>
<dbReference type="AlphaFoldDB" id="G5HB19"/>
<dbReference type="RefSeq" id="WP_009134640.1">
    <property type="nucleotide sequence ID" value="NZ_CP102250.1"/>
</dbReference>
<dbReference type="InterPro" id="IPR000537">
    <property type="entry name" value="UbiA_prenyltransferase"/>
</dbReference>
<dbReference type="PATRIC" id="fig|742725.3.peg.1930"/>